<dbReference type="GO" id="GO:0004467">
    <property type="term" value="F:long-chain fatty acid-CoA ligase activity"/>
    <property type="evidence" value="ECO:0007669"/>
    <property type="project" value="TreeGrafter"/>
</dbReference>
<keyword evidence="2" id="KW-0067">ATP-binding</keyword>
<dbReference type="GO" id="GO:0016020">
    <property type="term" value="C:membrane"/>
    <property type="evidence" value="ECO:0007669"/>
    <property type="project" value="TreeGrafter"/>
</dbReference>
<keyword evidence="5" id="KW-1185">Reference proteome</keyword>
<dbReference type="InterPro" id="IPR042099">
    <property type="entry name" value="ANL_N_sf"/>
</dbReference>
<dbReference type="OMA" id="HADPEHS"/>
<dbReference type="PANTHER" id="PTHR43272">
    <property type="entry name" value="LONG-CHAIN-FATTY-ACID--COA LIGASE"/>
    <property type="match status" value="1"/>
</dbReference>
<dbReference type="InterPro" id="IPR020845">
    <property type="entry name" value="AMP-binding_CS"/>
</dbReference>
<dbReference type="OrthoDB" id="1700726at2759"/>
<evidence type="ECO:0000259" key="3">
    <source>
        <dbReference type="Pfam" id="PF00501"/>
    </source>
</evidence>
<evidence type="ECO:0000256" key="2">
    <source>
        <dbReference type="ARBA" id="ARBA00022840"/>
    </source>
</evidence>
<dbReference type="EMBL" id="JAPDFW010000091">
    <property type="protein sequence ID" value="KAJ5071172.1"/>
    <property type="molecule type" value="Genomic_DNA"/>
</dbReference>
<organism evidence="4 5">
    <name type="scientific">Anaeramoeba ignava</name>
    <name type="common">Anaerobic marine amoeba</name>
    <dbReference type="NCBI Taxonomy" id="1746090"/>
    <lineage>
        <taxon>Eukaryota</taxon>
        <taxon>Metamonada</taxon>
        <taxon>Anaeramoebidae</taxon>
        <taxon>Anaeramoeba</taxon>
    </lineage>
</organism>
<name>A0A9Q0R8K8_ANAIG</name>
<dbReference type="Gene3D" id="3.40.50.12780">
    <property type="entry name" value="N-terminal domain of ligase-like"/>
    <property type="match status" value="1"/>
</dbReference>
<protein>
    <submittedName>
        <fullName evidence="4">Long-chain-fatty-acid--coa ligase 5</fullName>
    </submittedName>
</protein>
<gene>
    <name evidence="4" type="ORF">M0811_10656</name>
</gene>
<keyword evidence="4" id="KW-0436">Ligase</keyword>
<dbReference type="GO" id="GO:0005783">
    <property type="term" value="C:endoplasmic reticulum"/>
    <property type="evidence" value="ECO:0007669"/>
    <property type="project" value="TreeGrafter"/>
</dbReference>
<dbReference type="PROSITE" id="PS00455">
    <property type="entry name" value="AMP_BINDING"/>
    <property type="match status" value="1"/>
</dbReference>
<keyword evidence="1" id="KW-0547">Nucleotide-binding</keyword>
<comment type="caution">
    <text evidence="4">The sequence shown here is derived from an EMBL/GenBank/DDBJ whole genome shotgun (WGS) entry which is preliminary data.</text>
</comment>
<proteinExistence type="predicted"/>
<dbReference type="PANTHER" id="PTHR43272:SF33">
    <property type="entry name" value="AMP-BINDING DOMAIN-CONTAINING PROTEIN-RELATED"/>
    <property type="match status" value="1"/>
</dbReference>
<dbReference type="AlphaFoldDB" id="A0A9Q0R8K8"/>
<evidence type="ECO:0000313" key="4">
    <source>
        <dbReference type="EMBL" id="KAJ5071172.1"/>
    </source>
</evidence>
<dbReference type="GO" id="GO:0005524">
    <property type="term" value="F:ATP binding"/>
    <property type="evidence" value="ECO:0007669"/>
    <property type="project" value="UniProtKB-KW"/>
</dbReference>
<dbReference type="SUPFAM" id="SSF56801">
    <property type="entry name" value="Acetyl-CoA synthetase-like"/>
    <property type="match status" value="1"/>
</dbReference>
<evidence type="ECO:0000313" key="5">
    <source>
        <dbReference type="Proteomes" id="UP001149090"/>
    </source>
</evidence>
<dbReference type="Proteomes" id="UP001149090">
    <property type="component" value="Unassembled WGS sequence"/>
</dbReference>
<dbReference type="InterPro" id="IPR000873">
    <property type="entry name" value="AMP-dep_synth/lig_dom"/>
</dbReference>
<feature type="domain" description="AMP-dependent synthetase/ligase" evidence="3">
    <location>
        <begin position="87"/>
        <end position="502"/>
    </location>
</feature>
<sequence length="685" mass="79124">MNKKDKFKRVKGGIPQKYPRLVEEKDGRPSYAFKYEENGETIYRSQMSKDELIGIWNNSIHTLYENLEETTKTFPNHQLFGTRKYDKKTQKYTDYEWKTYKEFNEERTYFGSGLINYKLKKDDRIGVFAKNRYEWVLAEHAAYAYSFLLVPLYHTFGIPNIRYIINDSEIKTIITEVKFLPKLSQISKDCPTLESIILLSDNEKELEEIMKDNKDIESLKSDNIKIFLFDEIFESGKKKQHTHQPSKPDDLCSLIYTSGTTSQPKGVCYTHKNMVGVIAGCYYIGYPFSDKESYYSYLPLSHIFDRAVINVMIAFGSRVGFFSGDNTRLLDELQLVKPTIFIGVPRIFAKVTDSIKAGIKKKGIFTQYLFNVAYEAKKKAIENGESYELWDKLVFNKTKQLLGGKIAIIISGSAPLLPIHQEFFKVCVTPHIYQGWAMTETGSIGTVQIYEETRLNGVVGPPMCSNEIKLESVPELNYSVNDFPNPRGELLVRGINIFSSYHNKKEATDEVIVDGWFHSGDIVEALPNGDFRVVDRKKNIFKLSQGEYIAPDVLEGIYSTSEFIFQILVYGNSNEDYLIGILVPEKAVVLNHFNDERKENEDDDSFFSRICHDPKLKNLILDDISKLGRRENRFGFEIVRNFIVEPNPFSVENEMLTTTMKLRRKVIEQNYKKQLQDLYSQGLKN</sequence>
<reference evidence="4" key="1">
    <citation type="submission" date="2022-10" db="EMBL/GenBank/DDBJ databases">
        <title>Novel sulphate-reducing endosymbionts in the free-living metamonad Anaeramoeba.</title>
        <authorList>
            <person name="Jerlstrom-Hultqvist J."/>
            <person name="Cepicka I."/>
            <person name="Gallot-Lavallee L."/>
            <person name="Salas-Leiva D."/>
            <person name="Curtis B.A."/>
            <person name="Zahonova K."/>
            <person name="Pipaliya S."/>
            <person name="Dacks J."/>
            <person name="Roger A.J."/>
        </authorList>
    </citation>
    <scope>NUCLEOTIDE SEQUENCE</scope>
    <source>
        <strain evidence="4">BMAN</strain>
    </source>
</reference>
<accession>A0A9Q0R8K8</accession>
<dbReference type="Pfam" id="PF00501">
    <property type="entry name" value="AMP-binding"/>
    <property type="match status" value="1"/>
</dbReference>
<evidence type="ECO:0000256" key="1">
    <source>
        <dbReference type="ARBA" id="ARBA00022741"/>
    </source>
</evidence>